<sequence>MQRNLSQRRIGHRPAAKRQLRQLVAAIYQEDTDDDRNEALHAALADPDSALVCYTAMADERGHRH</sequence>
<accession>A0A9D7IDM3</accession>
<protein>
    <submittedName>
        <fullName evidence="1">Uncharacterized protein</fullName>
    </submittedName>
</protein>
<organism evidence="1 2">
    <name type="scientific">Candidatus Propionivibrio dominans</name>
    <dbReference type="NCBI Taxonomy" id="2954373"/>
    <lineage>
        <taxon>Bacteria</taxon>
        <taxon>Pseudomonadati</taxon>
        <taxon>Pseudomonadota</taxon>
        <taxon>Betaproteobacteria</taxon>
        <taxon>Rhodocyclales</taxon>
        <taxon>Rhodocyclaceae</taxon>
        <taxon>Propionivibrio</taxon>
    </lineage>
</organism>
<evidence type="ECO:0000313" key="2">
    <source>
        <dbReference type="Proteomes" id="UP000886602"/>
    </source>
</evidence>
<name>A0A9D7IDM3_9RHOO</name>
<gene>
    <name evidence="1" type="ORF">IPJ48_14865</name>
</gene>
<comment type="caution">
    <text evidence="1">The sequence shown here is derived from an EMBL/GenBank/DDBJ whole genome shotgun (WGS) entry which is preliminary data.</text>
</comment>
<evidence type="ECO:0000313" key="1">
    <source>
        <dbReference type="EMBL" id="MBK7424250.1"/>
    </source>
</evidence>
<proteinExistence type="predicted"/>
<dbReference type="EMBL" id="JADJNC010000026">
    <property type="protein sequence ID" value="MBK7424250.1"/>
    <property type="molecule type" value="Genomic_DNA"/>
</dbReference>
<dbReference type="AlphaFoldDB" id="A0A9D7IDM3"/>
<reference evidence="1" key="1">
    <citation type="submission" date="2020-10" db="EMBL/GenBank/DDBJ databases">
        <title>Connecting structure to function with the recovery of over 1000 high-quality activated sludge metagenome-assembled genomes encoding full-length rRNA genes using long-read sequencing.</title>
        <authorList>
            <person name="Singleton C.M."/>
            <person name="Petriglieri F."/>
            <person name="Kristensen J.M."/>
            <person name="Kirkegaard R.H."/>
            <person name="Michaelsen T.Y."/>
            <person name="Andersen M.H."/>
            <person name="Karst S.M."/>
            <person name="Dueholm M.S."/>
            <person name="Nielsen P.H."/>
            <person name="Albertsen M."/>
        </authorList>
    </citation>
    <scope>NUCLEOTIDE SEQUENCE</scope>
    <source>
        <strain evidence="1">EsbW_18-Q3-R4-48_MAXAC.044</strain>
    </source>
</reference>
<dbReference type="Proteomes" id="UP000886602">
    <property type="component" value="Unassembled WGS sequence"/>
</dbReference>